<feature type="non-terminal residue" evidence="5">
    <location>
        <position position="251"/>
    </location>
</feature>
<dbReference type="PANTHER" id="PTHR20883:SF15">
    <property type="entry name" value="PHYTANOYL-COA DIOXYGENASE DOMAIN-CONTAINING PROTEIN 1"/>
    <property type="match status" value="1"/>
</dbReference>
<dbReference type="Proteomes" id="UP001151699">
    <property type="component" value="Chromosome C"/>
</dbReference>
<evidence type="ECO:0000256" key="3">
    <source>
        <dbReference type="ARBA" id="ARBA00023004"/>
    </source>
</evidence>
<organism evidence="5 6">
    <name type="scientific">Pseudolycoriella hygida</name>
    <dbReference type="NCBI Taxonomy" id="35572"/>
    <lineage>
        <taxon>Eukaryota</taxon>
        <taxon>Metazoa</taxon>
        <taxon>Ecdysozoa</taxon>
        <taxon>Arthropoda</taxon>
        <taxon>Hexapoda</taxon>
        <taxon>Insecta</taxon>
        <taxon>Pterygota</taxon>
        <taxon>Neoptera</taxon>
        <taxon>Endopterygota</taxon>
        <taxon>Diptera</taxon>
        <taxon>Nematocera</taxon>
        <taxon>Sciaroidea</taxon>
        <taxon>Sciaridae</taxon>
        <taxon>Pseudolycoriella</taxon>
    </lineage>
</organism>
<name>A0A9Q0MNU5_9DIPT</name>
<comment type="cofactor">
    <cofactor evidence="1">
        <name>Fe cation</name>
        <dbReference type="ChEBI" id="CHEBI:24875"/>
    </cofactor>
</comment>
<proteinExistence type="inferred from homology"/>
<dbReference type="SUPFAM" id="SSF51197">
    <property type="entry name" value="Clavaminate synthase-like"/>
    <property type="match status" value="1"/>
</dbReference>
<evidence type="ECO:0000313" key="5">
    <source>
        <dbReference type="EMBL" id="KAJ6635373.1"/>
    </source>
</evidence>
<keyword evidence="2" id="KW-0479">Metal-binding</keyword>
<dbReference type="GO" id="GO:0046872">
    <property type="term" value="F:metal ion binding"/>
    <property type="evidence" value="ECO:0007669"/>
    <property type="project" value="UniProtKB-KW"/>
</dbReference>
<keyword evidence="5" id="KW-0560">Oxidoreductase</keyword>
<evidence type="ECO:0000313" key="6">
    <source>
        <dbReference type="Proteomes" id="UP001151699"/>
    </source>
</evidence>
<sequence>YGVNGFAVIENFLTEKEADELRDTGLKVCKDAPENDRKHYFYEADAFDKDGNLAVDKMVSINKIGHGCHLENPIFHKYTFNDRVRDVVRKLGLRKPAVMQSMFIYKNPKIGGKVKQHQDAMYLLTDPINVTGFWIPTEDATLENGCLWMVKGSHKKGLLNRFVRSFDSNGDDLCVYEKPELQLPKEAFTACPVRKGSLVAFDGLTIHESDINRSNKSRFAYTFHVMETDNVKFLPENWIRLPIGEQFERIY</sequence>
<dbReference type="GO" id="GO:0051213">
    <property type="term" value="F:dioxygenase activity"/>
    <property type="evidence" value="ECO:0007669"/>
    <property type="project" value="UniProtKB-KW"/>
</dbReference>
<dbReference type="Gene3D" id="2.60.120.620">
    <property type="entry name" value="q2cbj1_9rhob like domain"/>
    <property type="match status" value="1"/>
</dbReference>
<reference evidence="5" key="1">
    <citation type="submission" date="2022-07" db="EMBL/GenBank/DDBJ databases">
        <authorList>
            <person name="Trinca V."/>
            <person name="Uliana J.V.C."/>
            <person name="Torres T.T."/>
            <person name="Ward R.J."/>
            <person name="Monesi N."/>
        </authorList>
    </citation>
    <scope>NUCLEOTIDE SEQUENCE</scope>
    <source>
        <strain evidence="5">HSMRA1968</strain>
        <tissue evidence="5">Whole embryos</tissue>
    </source>
</reference>
<dbReference type="InterPro" id="IPR008775">
    <property type="entry name" value="Phytyl_CoA_dOase-like"/>
</dbReference>
<comment type="similarity">
    <text evidence="4">Belongs to the PhyH family. PHYHD1 subfamily.</text>
</comment>
<accession>A0A9Q0MNU5</accession>
<evidence type="ECO:0000256" key="2">
    <source>
        <dbReference type="ARBA" id="ARBA00022723"/>
    </source>
</evidence>
<protein>
    <submittedName>
        <fullName evidence="5">Phytanoyl-CoA dioxygenase domain-containing protein 1 like</fullName>
    </submittedName>
</protein>
<keyword evidence="6" id="KW-1185">Reference proteome</keyword>
<dbReference type="AlphaFoldDB" id="A0A9Q0MNU5"/>
<dbReference type="OrthoDB" id="445007at2759"/>
<comment type="caution">
    <text evidence="5">The sequence shown here is derived from an EMBL/GenBank/DDBJ whole genome shotgun (WGS) entry which is preliminary data.</text>
</comment>
<dbReference type="Pfam" id="PF05721">
    <property type="entry name" value="PhyH"/>
    <property type="match status" value="1"/>
</dbReference>
<keyword evidence="5" id="KW-0223">Dioxygenase</keyword>
<dbReference type="EMBL" id="WJQU01000004">
    <property type="protein sequence ID" value="KAJ6635373.1"/>
    <property type="molecule type" value="Genomic_DNA"/>
</dbReference>
<keyword evidence="3" id="KW-0408">Iron</keyword>
<dbReference type="PANTHER" id="PTHR20883">
    <property type="entry name" value="PHYTANOYL-COA DIOXYGENASE DOMAIN CONTAINING 1"/>
    <property type="match status" value="1"/>
</dbReference>
<gene>
    <name evidence="5" type="primary">Y105C5B.9</name>
    <name evidence="5" type="ORF">Bhyg_13958</name>
</gene>
<evidence type="ECO:0000256" key="4">
    <source>
        <dbReference type="ARBA" id="ARBA00038356"/>
    </source>
</evidence>
<evidence type="ECO:0000256" key="1">
    <source>
        <dbReference type="ARBA" id="ARBA00001962"/>
    </source>
</evidence>